<accession>A0A5J4T3M6</accession>
<comment type="caution">
    <text evidence="1">The sequence shown here is derived from an EMBL/GenBank/DDBJ whole genome shotgun (WGS) entry which is preliminary data.</text>
</comment>
<feature type="non-terminal residue" evidence="1">
    <location>
        <position position="1"/>
    </location>
</feature>
<dbReference type="Proteomes" id="UP000324800">
    <property type="component" value="Unassembled WGS sequence"/>
</dbReference>
<evidence type="ECO:0000313" key="1">
    <source>
        <dbReference type="EMBL" id="KAA6352927.1"/>
    </source>
</evidence>
<organism evidence="1 2">
    <name type="scientific">Streblomastix strix</name>
    <dbReference type="NCBI Taxonomy" id="222440"/>
    <lineage>
        <taxon>Eukaryota</taxon>
        <taxon>Metamonada</taxon>
        <taxon>Preaxostyla</taxon>
        <taxon>Oxymonadida</taxon>
        <taxon>Streblomastigidae</taxon>
        <taxon>Streblomastix</taxon>
    </lineage>
</organism>
<name>A0A5J4T3M6_9EUKA</name>
<evidence type="ECO:0000313" key="2">
    <source>
        <dbReference type="Proteomes" id="UP000324800"/>
    </source>
</evidence>
<gene>
    <name evidence="1" type="ORF">EZS28_051546</name>
</gene>
<proteinExistence type="predicted"/>
<reference evidence="1 2" key="1">
    <citation type="submission" date="2019-03" db="EMBL/GenBank/DDBJ databases">
        <title>Single cell metagenomics reveals metabolic interactions within the superorganism composed of flagellate Streblomastix strix and complex community of Bacteroidetes bacteria on its surface.</title>
        <authorList>
            <person name="Treitli S.C."/>
            <person name="Kolisko M."/>
            <person name="Husnik F."/>
            <person name="Keeling P."/>
            <person name="Hampl V."/>
        </authorList>
    </citation>
    <scope>NUCLEOTIDE SEQUENCE [LARGE SCALE GENOMIC DNA]</scope>
    <source>
        <strain evidence="1">ST1C</strain>
    </source>
</reference>
<dbReference type="AlphaFoldDB" id="A0A5J4T3M6"/>
<sequence>SIVYVGPLQGDQNNKGHDEVWCGRVLYPCLTIDYGYGHLVTRGSRTINVKDSTQISNPITILSSLIIQKADTTISPRATINLPDDHIPHLMGLFTVVGGNFALKDVEIKVEGKFENSYLVHYTSTDLLTFSNFAYIGDIEYPDIDQSLVLLVSGSIRIEDSEFSNIRKGISGSIDGLLFHIEKSKGNSVYIKNTNFTNIISGIGVGEQYAIYIDTSSDDDYVTFGDDLTFNNVNPRKLYIKSKDLRKTTKGNHNQFSVQFVEVLKEDWEDGTGIGFLGRDDLNKDQYNKPRLLHLYIFFSQFPPNEFPVYISNKGEDDTYCGWY</sequence>
<feature type="non-terminal residue" evidence="1">
    <location>
        <position position="324"/>
    </location>
</feature>
<protein>
    <submittedName>
        <fullName evidence="1">Uncharacterized protein</fullName>
    </submittedName>
</protein>
<dbReference type="EMBL" id="SNRW01039065">
    <property type="protein sequence ID" value="KAA6352927.1"/>
    <property type="molecule type" value="Genomic_DNA"/>
</dbReference>